<evidence type="ECO:0000256" key="1">
    <source>
        <dbReference type="SAM" id="MobiDB-lite"/>
    </source>
</evidence>
<organism evidence="2 3">
    <name type="scientific">Streptomyces seoulensis</name>
    <dbReference type="NCBI Taxonomy" id="73044"/>
    <lineage>
        <taxon>Bacteria</taxon>
        <taxon>Bacillati</taxon>
        <taxon>Actinomycetota</taxon>
        <taxon>Actinomycetes</taxon>
        <taxon>Kitasatosporales</taxon>
        <taxon>Streptomycetaceae</taxon>
        <taxon>Streptomyces</taxon>
    </lineage>
</organism>
<feature type="region of interest" description="Disordered" evidence="1">
    <location>
        <begin position="1"/>
        <end position="28"/>
    </location>
</feature>
<dbReference type="Proteomes" id="UP000292547">
    <property type="component" value="Chromosome"/>
</dbReference>
<name>A0A4P6TU22_STRSO</name>
<reference evidence="2 3" key="1">
    <citation type="submission" date="2018-08" db="EMBL/GenBank/DDBJ databases">
        <title>The complete genome sequence of Streptomyces seoulensis, a pioneer strain for nickel superoxide dismutase discovery.</title>
        <authorList>
            <person name="Shin J."/>
            <person name="Lee J.-S."/>
            <person name="Lee E.-J."/>
            <person name="Youn H.-D."/>
        </authorList>
    </citation>
    <scope>NUCLEOTIDE SEQUENCE [LARGE SCALE GENOMIC DNA]</scope>
    <source>
        <strain evidence="2 3">KCTC 9819</strain>
    </source>
</reference>
<evidence type="ECO:0000313" key="3">
    <source>
        <dbReference type="Proteomes" id="UP000292547"/>
    </source>
</evidence>
<accession>A0A4P6TU22</accession>
<dbReference type="AlphaFoldDB" id="A0A4P6TU22"/>
<dbReference type="RefSeq" id="WP_078873530.1">
    <property type="nucleotide sequence ID" value="NZ_CP032229.1"/>
</dbReference>
<keyword evidence="3" id="KW-1185">Reference proteome</keyword>
<gene>
    <name evidence="2" type="ORF">D0Z67_06845</name>
</gene>
<dbReference type="EMBL" id="CP032229">
    <property type="protein sequence ID" value="QBJ90054.1"/>
    <property type="molecule type" value="Genomic_DNA"/>
</dbReference>
<dbReference type="KEGG" id="sseo:D0Z67_06845"/>
<sequence length="200" mass="21508">MTGIGPLEPGEDTWAREPAEARPAPRSGRRRTLLIPAIACAALAAGTTLWVTRPRPAPPPELPFPAQTVTVTFLAGRPTAPRRLAFDVRLAVESGPPVTVTRVSQPYAGMSAESAPRAPFRTPPGSTRVITVTMRVTECGRVPKNAALPFLEVTLRNARAIQTQSFILGPRYTRYLSHALGEACEESAPSSPKPPRRLNS</sequence>
<evidence type="ECO:0000313" key="2">
    <source>
        <dbReference type="EMBL" id="QBJ90054.1"/>
    </source>
</evidence>
<proteinExistence type="predicted"/>
<dbReference type="STRING" id="73044.GCA_000725795_04755"/>
<dbReference type="GeneID" id="300098646"/>
<dbReference type="OrthoDB" id="3869857at2"/>
<protein>
    <submittedName>
        <fullName evidence="2">Tat pathway signal sequence domain protein</fullName>
    </submittedName>
</protein>